<dbReference type="Proteomes" id="UP000190162">
    <property type="component" value="Unassembled WGS sequence"/>
</dbReference>
<gene>
    <name evidence="1" type="ORF">SAMN02745132_04750</name>
</gene>
<reference evidence="2" key="1">
    <citation type="submission" date="2017-02" db="EMBL/GenBank/DDBJ databases">
        <authorList>
            <person name="Varghese N."/>
            <person name="Submissions S."/>
        </authorList>
    </citation>
    <scope>NUCLEOTIDE SEQUENCE [LARGE SCALE GENOMIC DNA]</scope>
    <source>
        <strain evidence="2">DSM 22720</strain>
    </source>
</reference>
<proteinExistence type="predicted"/>
<dbReference type="OrthoDB" id="6636874at2"/>
<keyword evidence="2" id="KW-1185">Reference proteome</keyword>
<protein>
    <submittedName>
        <fullName evidence="1">Uncharacterized protein</fullName>
    </submittedName>
</protein>
<organism evidence="1 2">
    <name type="scientific">Enterovibrio nigricans DSM 22720</name>
    <dbReference type="NCBI Taxonomy" id="1121868"/>
    <lineage>
        <taxon>Bacteria</taxon>
        <taxon>Pseudomonadati</taxon>
        <taxon>Pseudomonadota</taxon>
        <taxon>Gammaproteobacteria</taxon>
        <taxon>Vibrionales</taxon>
        <taxon>Vibrionaceae</taxon>
        <taxon>Enterovibrio</taxon>
    </lineage>
</organism>
<evidence type="ECO:0000313" key="1">
    <source>
        <dbReference type="EMBL" id="SKA72330.1"/>
    </source>
</evidence>
<dbReference type="EMBL" id="FUXU01000157">
    <property type="protein sequence ID" value="SKA72330.1"/>
    <property type="molecule type" value="Genomic_DNA"/>
</dbReference>
<sequence>MNKAIFIFINCGGQVIAQNLDSVDAGPTLQAVLKEKAIVLPVTCSADTSQEAIDIYHELIVGNFDMIKLFSNKESVHVN</sequence>
<accession>A0A1T4W4Z0</accession>
<dbReference type="RefSeq" id="WP_078754724.1">
    <property type="nucleotide sequence ID" value="NZ_FUXU01000157.1"/>
</dbReference>
<evidence type="ECO:0000313" key="2">
    <source>
        <dbReference type="Proteomes" id="UP000190162"/>
    </source>
</evidence>
<dbReference type="AlphaFoldDB" id="A0A1T4W4Z0"/>
<name>A0A1T4W4Z0_9GAMM</name>